<name>A0ABC8TCT4_9AQUA</name>
<proteinExistence type="predicted"/>
<dbReference type="PANTHER" id="PTHR34663">
    <property type="entry name" value="OS06G0637400 PROTEIN"/>
    <property type="match status" value="1"/>
</dbReference>
<dbReference type="AlphaFoldDB" id="A0ABC8TCT4"/>
<dbReference type="Proteomes" id="UP001642360">
    <property type="component" value="Unassembled WGS sequence"/>
</dbReference>
<sequence>MNWLISNHGDLKLRVYLVFEPFALATTAIQTSALTYFARVAGLWDYCIPRSVLDTGENRIVAIEARPFNILKSHSSAAAGNIEGFFDGLSLGAIKQGPSPGAGHKVTDHRTLGKIMDSGPSPGGGHK</sequence>
<protein>
    <submittedName>
        <fullName evidence="1">Uncharacterized protein</fullName>
    </submittedName>
</protein>
<evidence type="ECO:0000313" key="2">
    <source>
        <dbReference type="Proteomes" id="UP001642360"/>
    </source>
</evidence>
<accession>A0ABC8TCT4</accession>
<organism evidence="1 2">
    <name type="scientific">Ilex paraguariensis</name>
    <name type="common">yerba mate</name>
    <dbReference type="NCBI Taxonomy" id="185542"/>
    <lineage>
        <taxon>Eukaryota</taxon>
        <taxon>Viridiplantae</taxon>
        <taxon>Streptophyta</taxon>
        <taxon>Embryophyta</taxon>
        <taxon>Tracheophyta</taxon>
        <taxon>Spermatophyta</taxon>
        <taxon>Magnoliopsida</taxon>
        <taxon>eudicotyledons</taxon>
        <taxon>Gunneridae</taxon>
        <taxon>Pentapetalae</taxon>
        <taxon>asterids</taxon>
        <taxon>campanulids</taxon>
        <taxon>Aquifoliales</taxon>
        <taxon>Aquifoliaceae</taxon>
        <taxon>Ilex</taxon>
    </lineage>
</organism>
<dbReference type="PANTHER" id="PTHR34663:SF21">
    <property type="entry name" value="PROTEIN, PUTATIVE-RELATED"/>
    <property type="match status" value="1"/>
</dbReference>
<dbReference type="InterPro" id="IPR044700">
    <property type="entry name" value="PIP2/PIPL1"/>
</dbReference>
<keyword evidence="2" id="KW-1185">Reference proteome</keyword>
<evidence type="ECO:0000313" key="1">
    <source>
        <dbReference type="EMBL" id="CAK9167103.1"/>
    </source>
</evidence>
<reference evidence="1 2" key="1">
    <citation type="submission" date="2024-02" db="EMBL/GenBank/DDBJ databases">
        <authorList>
            <person name="Vignale AGUSTIN F."/>
            <person name="Sosa J E."/>
            <person name="Modenutti C."/>
        </authorList>
    </citation>
    <scope>NUCLEOTIDE SEQUENCE [LARGE SCALE GENOMIC DNA]</scope>
</reference>
<gene>
    <name evidence="1" type="ORF">ILEXP_LOCUS36363</name>
</gene>
<comment type="caution">
    <text evidence="1">The sequence shown here is derived from an EMBL/GenBank/DDBJ whole genome shotgun (WGS) entry which is preliminary data.</text>
</comment>
<dbReference type="EMBL" id="CAUOFW020004758">
    <property type="protein sequence ID" value="CAK9167103.1"/>
    <property type="molecule type" value="Genomic_DNA"/>
</dbReference>